<proteinExistence type="predicted"/>
<feature type="region of interest" description="Disordered" evidence="1">
    <location>
        <begin position="1"/>
        <end position="22"/>
    </location>
</feature>
<sequence length="146" mass="16500">MAESDHWKGLPSLAQGISSDSNGQYSVSCSKESDLEAKDAEYQYSTWFHTPPLDPPTIERLHGLQLIAESHDQGFSDVPSAGNWTWFELALMENERSDSPRVKDDVKLTWYSHVNRFCTEDYGWVRAQPLTSSGRNDGHPPRVDSN</sequence>
<evidence type="ECO:0000313" key="2">
    <source>
        <dbReference type="EMBL" id="KAK5542596.1"/>
    </source>
</evidence>
<accession>A0AAV9QIP6</accession>
<gene>
    <name evidence="2" type="ORF">LTR25_002482</name>
</gene>
<keyword evidence="3" id="KW-1185">Reference proteome</keyword>
<dbReference type="Proteomes" id="UP001345827">
    <property type="component" value="Unassembled WGS sequence"/>
</dbReference>
<name>A0AAV9QIP6_9PEZI</name>
<dbReference type="AlphaFoldDB" id="A0AAV9QIP6"/>
<dbReference type="EMBL" id="JAXLQG010000003">
    <property type="protein sequence ID" value="KAK5542596.1"/>
    <property type="molecule type" value="Genomic_DNA"/>
</dbReference>
<organism evidence="2 3">
    <name type="scientific">Vermiconidia calcicola</name>
    <dbReference type="NCBI Taxonomy" id="1690605"/>
    <lineage>
        <taxon>Eukaryota</taxon>
        <taxon>Fungi</taxon>
        <taxon>Dikarya</taxon>
        <taxon>Ascomycota</taxon>
        <taxon>Pezizomycotina</taxon>
        <taxon>Dothideomycetes</taxon>
        <taxon>Dothideomycetidae</taxon>
        <taxon>Mycosphaerellales</taxon>
        <taxon>Extremaceae</taxon>
        <taxon>Vermiconidia</taxon>
    </lineage>
</organism>
<protein>
    <submittedName>
        <fullName evidence="2">Uncharacterized protein</fullName>
    </submittedName>
</protein>
<comment type="caution">
    <text evidence="2">The sequence shown here is derived from an EMBL/GenBank/DDBJ whole genome shotgun (WGS) entry which is preliminary data.</text>
</comment>
<evidence type="ECO:0000256" key="1">
    <source>
        <dbReference type="SAM" id="MobiDB-lite"/>
    </source>
</evidence>
<reference evidence="2 3" key="1">
    <citation type="submission" date="2023-06" db="EMBL/GenBank/DDBJ databases">
        <title>Black Yeasts Isolated from many extreme environments.</title>
        <authorList>
            <person name="Coleine C."/>
            <person name="Stajich J.E."/>
            <person name="Selbmann L."/>
        </authorList>
    </citation>
    <scope>NUCLEOTIDE SEQUENCE [LARGE SCALE GENOMIC DNA]</scope>
    <source>
        <strain evidence="2 3">CCFEE 5887</strain>
    </source>
</reference>
<evidence type="ECO:0000313" key="3">
    <source>
        <dbReference type="Proteomes" id="UP001345827"/>
    </source>
</evidence>